<dbReference type="Proteomes" id="UP000241238">
    <property type="component" value="Chromosome"/>
</dbReference>
<evidence type="ECO:0000313" key="2">
    <source>
        <dbReference type="Proteomes" id="UP000241238"/>
    </source>
</evidence>
<gene>
    <name evidence="1" type="ORF">C4N18_14085</name>
</gene>
<organism evidence="1 2">
    <name type="scientific">Fusobacterium varium ATCC 27725</name>
    <dbReference type="NCBI Taxonomy" id="469618"/>
    <lineage>
        <taxon>Bacteria</taxon>
        <taxon>Fusobacteriati</taxon>
        <taxon>Fusobacteriota</taxon>
        <taxon>Fusobacteriia</taxon>
        <taxon>Fusobacteriales</taxon>
        <taxon>Fusobacteriaceae</taxon>
        <taxon>Fusobacterium</taxon>
    </lineage>
</organism>
<dbReference type="EMBL" id="CP028103">
    <property type="protein sequence ID" value="AVQ32296.1"/>
    <property type="molecule type" value="Genomic_DNA"/>
</dbReference>
<reference evidence="2" key="1">
    <citation type="journal article" date="2018" name="MSphere">
        <title>Fusobacterium Genomics Using MinION and Illumina Sequencing Enables Genome Completion and Correction.</title>
        <authorList>
            <person name="Todd S.M."/>
            <person name="Settlage R.E."/>
            <person name="Lahmers K.K."/>
            <person name="Slade D.J."/>
        </authorList>
    </citation>
    <scope>NUCLEOTIDE SEQUENCE [LARGE SCALE GENOMIC DNA]</scope>
    <source>
        <strain evidence="2">ATCC 27725</strain>
    </source>
</reference>
<evidence type="ECO:0008006" key="3">
    <source>
        <dbReference type="Google" id="ProtNLM"/>
    </source>
</evidence>
<dbReference type="RefSeq" id="WP_005951626.1">
    <property type="nucleotide sequence ID" value="NZ_CP028103.1"/>
</dbReference>
<sequence length="64" mass="7736">MEKLKLYAEKLEKIEKNCQICKSKVCYICPNNKNKKHLKAEIKKITGIEKKENFLKRFLKYMKD</sequence>
<name>A0ABN5JM73_FUSVA</name>
<evidence type="ECO:0000313" key="1">
    <source>
        <dbReference type="EMBL" id="AVQ32296.1"/>
    </source>
</evidence>
<dbReference type="GeneID" id="77469132"/>
<proteinExistence type="predicted"/>
<keyword evidence="2" id="KW-1185">Reference proteome</keyword>
<protein>
    <recommendedName>
        <fullName evidence="3">4Fe-4S ferredoxin-type domain-containing protein</fullName>
    </recommendedName>
</protein>
<accession>A0ABN5JM73</accession>